<dbReference type="Proteomes" id="UP001149607">
    <property type="component" value="Chromosome"/>
</dbReference>
<feature type="binding site" evidence="8">
    <location>
        <begin position="173"/>
        <end position="174"/>
    </location>
    <ligand>
        <name>ATP</name>
        <dbReference type="ChEBI" id="CHEBI:30616"/>
    </ligand>
</feature>
<dbReference type="CDD" id="cd03109">
    <property type="entry name" value="DTBS"/>
    <property type="match status" value="1"/>
</dbReference>
<dbReference type="HAMAP" id="MF_00336">
    <property type="entry name" value="BioD"/>
    <property type="match status" value="1"/>
</dbReference>
<dbReference type="GO" id="GO:0005829">
    <property type="term" value="C:cytosol"/>
    <property type="evidence" value="ECO:0007669"/>
    <property type="project" value="TreeGrafter"/>
</dbReference>
<evidence type="ECO:0000256" key="3">
    <source>
        <dbReference type="ARBA" id="ARBA00022723"/>
    </source>
</evidence>
<keyword evidence="6 8" id="KW-0067">ATP-binding</keyword>
<keyword evidence="1 8" id="KW-0963">Cytoplasm</keyword>
<feature type="binding site" evidence="8">
    <location>
        <position position="52"/>
    </location>
    <ligand>
        <name>ATP</name>
        <dbReference type="ChEBI" id="CHEBI:30616"/>
    </ligand>
</feature>
<dbReference type="GO" id="GO:0000287">
    <property type="term" value="F:magnesium ion binding"/>
    <property type="evidence" value="ECO:0007669"/>
    <property type="project" value="UniProtKB-UniRule"/>
</dbReference>
<evidence type="ECO:0000256" key="5">
    <source>
        <dbReference type="ARBA" id="ARBA00022756"/>
    </source>
</evidence>
<dbReference type="Gene3D" id="3.40.50.300">
    <property type="entry name" value="P-loop containing nucleotide triphosphate hydrolases"/>
    <property type="match status" value="1"/>
</dbReference>
<keyword evidence="7 8" id="KW-0460">Magnesium</keyword>
<dbReference type="EC" id="6.3.3.3" evidence="8"/>
<evidence type="ECO:0000313" key="9">
    <source>
        <dbReference type="EMBL" id="MDD9328394.1"/>
    </source>
</evidence>
<dbReference type="EMBL" id="JAPQFL010000006">
    <property type="protein sequence ID" value="MDD9328394.1"/>
    <property type="molecule type" value="Genomic_DNA"/>
</dbReference>
<comment type="pathway">
    <text evidence="8">Cofactor biosynthesis; biotin biosynthesis; biotin from 7,8-diaminononanoate: step 1/2.</text>
</comment>
<keyword evidence="4 8" id="KW-0547">Nucleotide-binding</keyword>
<dbReference type="InterPro" id="IPR027417">
    <property type="entry name" value="P-loop_NTPase"/>
</dbReference>
<dbReference type="AlphaFoldDB" id="A0A9X4E383"/>
<feature type="binding site" evidence="8">
    <location>
        <begin position="202"/>
        <end position="204"/>
    </location>
    <ligand>
        <name>ATP</name>
        <dbReference type="ChEBI" id="CHEBI:30616"/>
    </ligand>
</feature>
<keyword evidence="2 8" id="KW-0436">Ligase</keyword>
<evidence type="ECO:0000313" key="10">
    <source>
        <dbReference type="EMBL" id="WWY03791.1"/>
    </source>
</evidence>
<feature type="binding site" evidence="8">
    <location>
        <begin position="14"/>
        <end position="19"/>
    </location>
    <ligand>
        <name>ATP</name>
        <dbReference type="ChEBI" id="CHEBI:30616"/>
    </ligand>
</feature>
<comment type="similarity">
    <text evidence="8">Belongs to the dethiobiotin synthetase family.</text>
</comment>
<reference evidence="10" key="2">
    <citation type="submission" date="2024-02" db="EMBL/GenBank/DDBJ databases">
        <title>Neisseria leonii sp. nov.</title>
        <authorList>
            <person name="Boutroux M."/>
            <person name="Favre-Rochex S."/>
            <person name="Gorgette O."/>
            <person name="Touak G."/>
            <person name="Muhle E."/>
            <person name="Chesneau O."/>
            <person name="Clermont D."/>
            <person name="Rahi P."/>
        </authorList>
    </citation>
    <scope>NUCLEOTIDE SEQUENCE</scope>
    <source>
        <strain evidence="10">51.81</strain>
    </source>
</reference>
<dbReference type="GO" id="GO:0004141">
    <property type="term" value="F:dethiobiotin synthase activity"/>
    <property type="evidence" value="ECO:0007669"/>
    <property type="project" value="UniProtKB-UniRule"/>
</dbReference>
<reference evidence="9" key="1">
    <citation type="submission" date="2022-10" db="EMBL/GenBank/DDBJ databases">
        <authorList>
            <person name="Boutroux M."/>
        </authorList>
    </citation>
    <scope>NUCLEOTIDE SEQUENCE</scope>
    <source>
        <strain evidence="9">51.81</strain>
    </source>
</reference>
<dbReference type="NCBIfam" id="TIGR00347">
    <property type="entry name" value="bioD"/>
    <property type="match status" value="1"/>
</dbReference>
<feature type="binding site" evidence="8">
    <location>
        <begin position="113"/>
        <end position="116"/>
    </location>
    <ligand>
        <name>ATP</name>
        <dbReference type="ChEBI" id="CHEBI:30616"/>
    </ligand>
</feature>
<evidence type="ECO:0000256" key="2">
    <source>
        <dbReference type="ARBA" id="ARBA00022598"/>
    </source>
</evidence>
<comment type="cofactor">
    <cofactor evidence="8">
        <name>Mg(2+)</name>
        <dbReference type="ChEBI" id="CHEBI:18420"/>
    </cofactor>
</comment>
<sequence length="243" mass="24947">MTAKTFFVAGTDTDAGKTLCSTALLRAWVAAGYRAAGFKPVASGAADGRNADVLALQAASSQPGAYADHNAYTFAEATAPHLAAAGEGRRIDTDALNRKLRYLQQSAELVLAEGAGGWLTPLDGRRTLADWAADHALPVVLVVGMKLGCLNHTLLTAAAVAQSGLPLAGWIANCPTAQPHRLADYVADLSQRLPAPLLGVVPYLPQAGADRAAAYLADGAGYLAAYPTGCISTHGATTTAHIS</sequence>
<evidence type="ECO:0000256" key="4">
    <source>
        <dbReference type="ARBA" id="ARBA00022741"/>
    </source>
</evidence>
<feature type="binding site" evidence="8">
    <location>
        <position position="113"/>
    </location>
    <ligand>
        <name>Mg(2+)</name>
        <dbReference type="ChEBI" id="CHEBI:18420"/>
    </ligand>
</feature>
<evidence type="ECO:0000256" key="8">
    <source>
        <dbReference type="HAMAP-Rule" id="MF_00336"/>
    </source>
</evidence>
<gene>
    <name evidence="8 9" type="primary">bioD</name>
    <name evidence="9" type="ORF">ORY91_001818</name>
    <name evidence="10" type="ORF">V9W64_03380</name>
</gene>
<name>A0A9X4E383_9NEIS</name>
<dbReference type="FunFam" id="3.40.50.300:FF:000292">
    <property type="entry name" value="ATP-dependent dethiobiotin synthetase BioD"/>
    <property type="match status" value="1"/>
</dbReference>
<dbReference type="GO" id="GO:0009102">
    <property type="term" value="P:biotin biosynthetic process"/>
    <property type="evidence" value="ECO:0007669"/>
    <property type="project" value="UniProtKB-UniRule"/>
</dbReference>
<feature type="binding site" evidence="8">
    <location>
        <position position="18"/>
    </location>
    <ligand>
        <name>Mg(2+)</name>
        <dbReference type="ChEBI" id="CHEBI:18420"/>
    </ligand>
</feature>
<dbReference type="PANTHER" id="PTHR43210">
    <property type="entry name" value="DETHIOBIOTIN SYNTHETASE"/>
    <property type="match status" value="1"/>
</dbReference>
<keyword evidence="5 8" id="KW-0093">Biotin biosynthesis</keyword>
<evidence type="ECO:0000256" key="6">
    <source>
        <dbReference type="ARBA" id="ARBA00022840"/>
    </source>
</evidence>
<comment type="function">
    <text evidence="8">Catalyzes a mechanistically unusual reaction, the ATP-dependent insertion of CO2 between the N7 and N8 nitrogen atoms of 7,8-diaminopelargonic acid (DAPA, also called 7,8-diammoniononanoate) to form a ureido ring.</text>
</comment>
<evidence type="ECO:0000256" key="1">
    <source>
        <dbReference type="ARBA" id="ARBA00022490"/>
    </source>
</evidence>
<comment type="caution">
    <text evidence="8">Lacks conserved residue(s) required for the propagation of feature annotation.</text>
</comment>
<feature type="active site" evidence="8">
    <location>
        <position position="39"/>
    </location>
</feature>
<comment type="catalytic activity">
    <reaction evidence="8">
        <text>(7R,8S)-7,8-diammoniononanoate + CO2 + ATP = (4R,5S)-dethiobiotin + ADP + phosphate + 3 H(+)</text>
        <dbReference type="Rhea" id="RHEA:15805"/>
        <dbReference type="ChEBI" id="CHEBI:15378"/>
        <dbReference type="ChEBI" id="CHEBI:16526"/>
        <dbReference type="ChEBI" id="CHEBI:30616"/>
        <dbReference type="ChEBI" id="CHEBI:43474"/>
        <dbReference type="ChEBI" id="CHEBI:149469"/>
        <dbReference type="ChEBI" id="CHEBI:149473"/>
        <dbReference type="ChEBI" id="CHEBI:456216"/>
        <dbReference type="EC" id="6.3.3.3"/>
    </reaction>
</comment>
<keyword evidence="3 8" id="KW-0479">Metal-binding</keyword>
<dbReference type="GO" id="GO:0042803">
    <property type="term" value="F:protein homodimerization activity"/>
    <property type="evidence" value="ECO:0007669"/>
    <property type="project" value="UniProtKB-ARBA"/>
</dbReference>
<dbReference type="GO" id="GO:0005524">
    <property type="term" value="F:ATP binding"/>
    <property type="evidence" value="ECO:0007669"/>
    <property type="project" value="UniProtKB-UniRule"/>
</dbReference>
<feature type="binding site" evidence="8">
    <location>
        <position position="43"/>
    </location>
    <ligand>
        <name>substrate</name>
    </ligand>
</feature>
<dbReference type="InterPro" id="IPR004472">
    <property type="entry name" value="DTB_synth_BioD"/>
</dbReference>
<proteinExistence type="inferred from homology"/>
<feature type="binding site" evidence="8">
    <location>
        <position position="52"/>
    </location>
    <ligand>
        <name>Mg(2+)</name>
        <dbReference type="ChEBI" id="CHEBI:18420"/>
    </ligand>
</feature>
<organism evidence="9">
    <name type="scientific">Neisseria leonii</name>
    <dbReference type="NCBI Taxonomy" id="2995413"/>
    <lineage>
        <taxon>Bacteria</taxon>
        <taxon>Pseudomonadati</taxon>
        <taxon>Pseudomonadota</taxon>
        <taxon>Betaproteobacteria</taxon>
        <taxon>Neisseriales</taxon>
        <taxon>Neisseriaceae</taxon>
        <taxon>Neisseria</taxon>
    </lineage>
</organism>
<accession>A0A9X4E383</accession>
<keyword evidence="11" id="KW-1185">Reference proteome</keyword>
<evidence type="ECO:0000313" key="11">
    <source>
        <dbReference type="Proteomes" id="UP001149607"/>
    </source>
</evidence>
<comment type="subcellular location">
    <subcellularLocation>
        <location evidence="8">Cytoplasm</location>
    </subcellularLocation>
</comment>
<dbReference type="EMBL" id="CP146598">
    <property type="protein sequence ID" value="WWY03791.1"/>
    <property type="molecule type" value="Genomic_DNA"/>
</dbReference>
<dbReference type="PANTHER" id="PTHR43210:SF5">
    <property type="entry name" value="DETHIOBIOTIN SYNTHETASE"/>
    <property type="match status" value="1"/>
</dbReference>
<dbReference type="Pfam" id="PF13500">
    <property type="entry name" value="AAA_26"/>
    <property type="match status" value="1"/>
</dbReference>
<dbReference type="SUPFAM" id="SSF52540">
    <property type="entry name" value="P-loop containing nucleoside triphosphate hydrolases"/>
    <property type="match status" value="1"/>
</dbReference>
<dbReference type="RefSeq" id="WP_274585482.1">
    <property type="nucleotide sequence ID" value="NZ_CP145811.1"/>
</dbReference>
<dbReference type="PIRSF" id="PIRSF006755">
    <property type="entry name" value="DTB_synth"/>
    <property type="match status" value="1"/>
</dbReference>
<protein>
    <recommendedName>
        <fullName evidence="8">ATP-dependent dethiobiotin synthetase BioD</fullName>
        <ecNumber evidence="8">6.3.3.3</ecNumber>
    </recommendedName>
    <alternativeName>
        <fullName evidence="8">DTB synthetase</fullName>
        <shortName evidence="8">DTBS</shortName>
    </alternativeName>
    <alternativeName>
        <fullName evidence="8">Dethiobiotin synthase</fullName>
    </alternativeName>
</protein>
<evidence type="ECO:0000256" key="7">
    <source>
        <dbReference type="ARBA" id="ARBA00022842"/>
    </source>
</evidence>
<comment type="subunit">
    <text evidence="8">Homodimer.</text>
</comment>